<feature type="transmembrane region" description="Helical" evidence="1">
    <location>
        <begin position="124"/>
        <end position="144"/>
    </location>
</feature>
<dbReference type="eggNOG" id="COG1989">
    <property type="taxonomic scope" value="Bacteria"/>
</dbReference>
<name>A9AZP7_HERA2</name>
<evidence type="ECO:0000256" key="1">
    <source>
        <dbReference type="SAM" id="Phobius"/>
    </source>
</evidence>
<dbReference type="GO" id="GO:0006465">
    <property type="term" value="P:signal peptide processing"/>
    <property type="evidence" value="ECO:0007669"/>
    <property type="project" value="TreeGrafter"/>
</dbReference>
<dbReference type="AlphaFoldDB" id="A9AZP7"/>
<keyword evidence="1" id="KW-0472">Membrane</keyword>
<keyword evidence="1" id="KW-0812">Transmembrane</keyword>
<accession>A9AZP7</accession>
<proteinExistence type="predicted"/>
<keyword evidence="1" id="KW-1133">Transmembrane helix</keyword>
<dbReference type="HOGENOM" id="CLU_057101_3_0_0"/>
<dbReference type="KEGG" id="hau:Haur_4469"/>
<sequence length="223" mass="23732">MLPAILLVVGIAIGFGLNPWITQLATDPKAANPLPIPRHPLLGGPTWVGLLVAAASGLMAWVCYRDYGVSLRGLYWYLISVVYIVIATVDWKVRLIDVLLVMAATLTALLGSAFLTIGIKASLIGSLIAGLLFLLFFAGSFLLFPNADTPFGLGDVYLAFLIGATLGWQHLGVALMYGMGLAGIASIGILAVRQFKGEGTLYIAYGTFLCLGVLLYLIRFGPL</sequence>
<evidence type="ECO:0000313" key="3">
    <source>
        <dbReference type="Proteomes" id="UP000000787"/>
    </source>
</evidence>
<dbReference type="Proteomes" id="UP000000787">
    <property type="component" value="Chromosome"/>
</dbReference>
<evidence type="ECO:0000313" key="2">
    <source>
        <dbReference type="EMBL" id="ABX07101.1"/>
    </source>
</evidence>
<keyword evidence="3" id="KW-1185">Reference proteome</keyword>
<dbReference type="PANTHER" id="PTHR30487:SF0">
    <property type="entry name" value="PREPILIN LEADER PEPTIDASE_N-METHYLTRANSFERASE-RELATED"/>
    <property type="match status" value="1"/>
</dbReference>
<protein>
    <submittedName>
        <fullName evidence="2">Peptidase A24A prepilin type IV</fullName>
    </submittedName>
</protein>
<organism evidence="2 3">
    <name type="scientific">Herpetosiphon aurantiacus (strain ATCC 23779 / DSM 785 / 114-95)</name>
    <dbReference type="NCBI Taxonomy" id="316274"/>
    <lineage>
        <taxon>Bacteria</taxon>
        <taxon>Bacillati</taxon>
        <taxon>Chloroflexota</taxon>
        <taxon>Chloroflexia</taxon>
        <taxon>Herpetosiphonales</taxon>
        <taxon>Herpetosiphonaceae</taxon>
        <taxon>Herpetosiphon</taxon>
    </lineage>
</organism>
<feature type="transmembrane region" description="Helical" evidence="1">
    <location>
        <begin position="74"/>
        <end position="93"/>
    </location>
</feature>
<dbReference type="BioCyc" id="HAUR316274:GHYA-4524-MONOMER"/>
<dbReference type="InParanoid" id="A9AZP7"/>
<dbReference type="STRING" id="316274.Haur_4469"/>
<dbReference type="GO" id="GO:0004190">
    <property type="term" value="F:aspartic-type endopeptidase activity"/>
    <property type="evidence" value="ECO:0007669"/>
    <property type="project" value="TreeGrafter"/>
</dbReference>
<feature type="transmembrane region" description="Helical" evidence="1">
    <location>
        <begin position="175"/>
        <end position="195"/>
    </location>
</feature>
<gene>
    <name evidence="2" type="ordered locus">Haur_4469</name>
</gene>
<dbReference type="PANTHER" id="PTHR30487">
    <property type="entry name" value="TYPE 4 PREPILIN-LIKE PROTEINS LEADER PEPTIDE-PROCESSING ENZYME"/>
    <property type="match status" value="1"/>
</dbReference>
<reference evidence="2 3" key="1">
    <citation type="journal article" date="2011" name="Stand. Genomic Sci.">
        <title>Complete genome sequence of the filamentous gliding predatory bacterium Herpetosiphon aurantiacus type strain (114-95(T)).</title>
        <authorList>
            <person name="Kiss H."/>
            <person name="Nett M."/>
            <person name="Domin N."/>
            <person name="Martin K."/>
            <person name="Maresca J.A."/>
            <person name="Copeland A."/>
            <person name="Lapidus A."/>
            <person name="Lucas S."/>
            <person name="Berry K.W."/>
            <person name="Glavina Del Rio T."/>
            <person name="Dalin E."/>
            <person name="Tice H."/>
            <person name="Pitluck S."/>
            <person name="Richardson P."/>
            <person name="Bruce D."/>
            <person name="Goodwin L."/>
            <person name="Han C."/>
            <person name="Detter J.C."/>
            <person name="Schmutz J."/>
            <person name="Brettin T."/>
            <person name="Land M."/>
            <person name="Hauser L."/>
            <person name="Kyrpides N.C."/>
            <person name="Ivanova N."/>
            <person name="Goker M."/>
            <person name="Woyke T."/>
            <person name="Klenk H.P."/>
            <person name="Bryant D.A."/>
        </authorList>
    </citation>
    <scope>NUCLEOTIDE SEQUENCE [LARGE SCALE GENOMIC DNA]</scope>
    <source>
        <strain evidence="3">ATCC 23779 / DSM 785 / 114-95</strain>
    </source>
</reference>
<feature type="transmembrane region" description="Helical" evidence="1">
    <location>
        <begin position="201"/>
        <end position="218"/>
    </location>
</feature>
<feature type="transmembrane region" description="Helical" evidence="1">
    <location>
        <begin position="40"/>
        <end position="62"/>
    </location>
</feature>
<dbReference type="InterPro" id="IPR050882">
    <property type="entry name" value="Prepilin_peptidase/N-MTase"/>
</dbReference>
<feature type="transmembrane region" description="Helical" evidence="1">
    <location>
        <begin position="99"/>
        <end position="117"/>
    </location>
</feature>
<dbReference type="GO" id="GO:0005886">
    <property type="term" value="C:plasma membrane"/>
    <property type="evidence" value="ECO:0007669"/>
    <property type="project" value="TreeGrafter"/>
</dbReference>
<dbReference type="EMBL" id="CP000875">
    <property type="protein sequence ID" value="ABX07101.1"/>
    <property type="molecule type" value="Genomic_DNA"/>
</dbReference>